<evidence type="ECO:0000256" key="5">
    <source>
        <dbReference type="HAMAP-Rule" id="MF_00514"/>
    </source>
</evidence>
<feature type="region of interest" description="Disordered" evidence="7">
    <location>
        <begin position="1"/>
        <end position="31"/>
    </location>
</feature>
<dbReference type="Pfam" id="PF01632">
    <property type="entry name" value="Ribosomal_L35p"/>
    <property type="match status" value="1"/>
</dbReference>
<dbReference type="PROSITE" id="PS00936">
    <property type="entry name" value="RIBOSOMAL_L35"/>
    <property type="match status" value="1"/>
</dbReference>
<dbReference type="NCBIfam" id="TIGR00001">
    <property type="entry name" value="rpmI_bact"/>
    <property type="match status" value="1"/>
</dbReference>
<reference evidence="8" key="1">
    <citation type="submission" date="2009-09" db="EMBL/GenBank/DDBJ databases">
        <authorList>
            <person name="Weinstock G."/>
            <person name="Sodergren E."/>
            <person name="Clifton S."/>
            <person name="Fulton L."/>
            <person name="Fulton B."/>
            <person name="Courtney L."/>
            <person name="Fronick C."/>
            <person name="Harrison M."/>
            <person name="Strong C."/>
            <person name="Farmer C."/>
            <person name="Delahaunty K."/>
            <person name="Markovic C."/>
            <person name="Hall O."/>
            <person name="Minx P."/>
            <person name="Tomlinson C."/>
            <person name="Mitreva M."/>
            <person name="Nelson J."/>
            <person name="Hou S."/>
            <person name="Wollam A."/>
            <person name="Pepin K.H."/>
            <person name="Johnson M."/>
            <person name="Bhonagiri V."/>
            <person name="Nash W.E."/>
            <person name="Warren W."/>
            <person name="Chinwalla A."/>
            <person name="Mardis E.R."/>
            <person name="Wilson R.K."/>
        </authorList>
    </citation>
    <scope>NUCLEOTIDE SEQUENCE [LARGE SCALE GENOMIC DNA]</scope>
    <source>
        <strain evidence="8">DSM 15470</strain>
    </source>
</reference>
<evidence type="ECO:0000313" key="9">
    <source>
        <dbReference type="Proteomes" id="UP000004736"/>
    </source>
</evidence>
<dbReference type="STRING" id="592028.GCWU000321_00241"/>
<dbReference type="AlphaFoldDB" id="C9LLC6"/>
<dbReference type="PANTHER" id="PTHR33343">
    <property type="entry name" value="54S RIBOSOMAL PROTEIN BL35M"/>
    <property type="match status" value="1"/>
</dbReference>
<dbReference type="Gene3D" id="4.10.410.60">
    <property type="match status" value="1"/>
</dbReference>
<evidence type="ECO:0000256" key="3">
    <source>
        <dbReference type="ARBA" id="ARBA00023274"/>
    </source>
</evidence>
<sequence length="67" mass="7807">MKMPKMKTRRAAAKRFTETGSGQFKRNKAFKSHILEKKSPKRKRNFRKAALVSKSDYKRVARLLPNG</sequence>
<organism evidence="8 9">
    <name type="scientific">Dialister invisus DSM 15470</name>
    <dbReference type="NCBI Taxonomy" id="592028"/>
    <lineage>
        <taxon>Bacteria</taxon>
        <taxon>Bacillati</taxon>
        <taxon>Bacillota</taxon>
        <taxon>Negativicutes</taxon>
        <taxon>Veillonellales</taxon>
        <taxon>Veillonellaceae</taxon>
        <taxon>Dialister</taxon>
    </lineage>
</organism>
<keyword evidence="3 5" id="KW-0687">Ribonucleoprotein</keyword>
<dbReference type="SUPFAM" id="SSF143034">
    <property type="entry name" value="L35p-like"/>
    <property type="match status" value="1"/>
</dbReference>
<keyword evidence="9" id="KW-1185">Reference proteome</keyword>
<comment type="caution">
    <text evidence="8">The sequence shown here is derived from an EMBL/GenBank/DDBJ whole genome shotgun (WGS) entry which is preliminary data.</text>
</comment>
<dbReference type="PANTHER" id="PTHR33343:SF1">
    <property type="entry name" value="LARGE RIBOSOMAL SUBUNIT PROTEIN BL35M"/>
    <property type="match status" value="1"/>
</dbReference>
<gene>
    <name evidence="5 8" type="primary">rpmI</name>
    <name evidence="8" type="ORF">GCWU000321_00241</name>
</gene>
<dbReference type="Proteomes" id="UP000004736">
    <property type="component" value="Unassembled WGS sequence"/>
</dbReference>
<dbReference type="GO" id="GO:0022625">
    <property type="term" value="C:cytosolic large ribosomal subunit"/>
    <property type="evidence" value="ECO:0007669"/>
    <property type="project" value="TreeGrafter"/>
</dbReference>
<proteinExistence type="inferred from homology"/>
<dbReference type="InterPro" id="IPR021137">
    <property type="entry name" value="Ribosomal_bL35-like"/>
</dbReference>
<evidence type="ECO:0000256" key="6">
    <source>
        <dbReference type="RuleBase" id="RU000568"/>
    </source>
</evidence>
<evidence type="ECO:0000256" key="7">
    <source>
        <dbReference type="SAM" id="MobiDB-lite"/>
    </source>
</evidence>
<accession>C9LLC6</accession>
<comment type="similarity">
    <text evidence="1 5 6">Belongs to the bacterial ribosomal protein bL35 family.</text>
</comment>
<dbReference type="EMBL" id="ACIM02000001">
    <property type="protein sequence ID" value="EEW96302.1"/>
    <property type="molecule type" value="Genomic_DNA"/>
</dbReference>
<protein>
    <recommendedName>
        <fullName evidence="4 5">Large ribosomal subunit protein bL35</fullName>
    </recommendedName>
</protein>
<dbReference type="GO" id="GO:0006412">
    <property type="term" value="P:translation"/>
    <property type="evidence" value="ECO:0007669"/>
    <property type="project" value="UniProtKB-UniRule"/>
</dbReference>
<feature type="compositionally biased region" description="Basic residues" evidence="7">
    <location>
        <begin position="1"/>
        <end position="13"/>
    </location>
</feature>
<dbReference type="InterPro" id="IPR018265">
    <property type="entry name" value="Ribosomal_bL35_CS"/>
</dbReference>
<evidence type="ECO:0000256" key="4">
    <source>
        <dbReference type="ARBA" id="ARBA00071664"/>
    </source>
</evidence>
<dbReference type="HOGENOM" id="CLU_169643_1_1_9"/>
<evidence type="ECO:0000256" key="2">
    <source>
        <dbReference type="ARBA" id="ARBA00022980"/>
    </source>
</evidence>
<name>C9LLC6_9FIRM</name>
<evidence type="ECO:0000256" key="1">
    <source>
        <dbReference type="ARBA" id="ARBA00006598"/>
    </source>
</evidence>
<dbReference type="InterPro" id="IPR037229">
    <property type="entry name" value="Ribosomal_bL35_sf"/>
</dbReference>
<dbReference type="PRINTS" id="PR00064">
    <property type="entry name" value="RIBOSOMALL35"/>
</dbReference>
<evidence type="ECO:0000313" key="8">
    <source>
        <dbReference type="EMBL" id="EEW96302.1"/>
    </source>
</evidence>
<dbReference type="eggNOG" id="COG0291">
    <property type="taxonomic scope" value="Bacteria"/>
</dbReference>
<dbReference type="FunFam" id="4.10.410.60:FF:000001">
    <property type="entry name" value="50S ribosomal protein L35"/>
    <property type="match status" value="1"/>
</dbReference>
<dbReference type="GO" id="GO:0003735">
    <property type="term" value="F:structural constituent of ribosome"/>
    <property type="evidence" value="ECO:0007669"/>
    <property type="project" value="InterPro"/>
</dbReference>
<keyword evidence="2 5" id="KW-0689">Ribosomal protein</keyword>
<dbReference type="InterPro" id="IPR001706">
    <property type="entry name" value="Ribosomal_bL35"/>
</dbReference>
<dbReference type="HAMAP" id="MF_00514">
    <property type="entry name" value="Ribosomal_bL35"/>
    <property type="match status" value="1"/>
</dbReference>